<keyword evidence="1" id="KW-0732">Signal</keyword>
<dbReference type="Pfam" id="PF13924">
    <property type="entry name" value="Lipocalin_5"/>
    <property type="match status" value="1"/>
</dbReference>
<protein>
    <recommendedName>
        <fullName evidence="2">Lipocalin-like domain-containing protein</fullName>
    </recommendedName>
</protein>
<dbReference type="EMBL" id="JH921436">
    <property type="protein sequence ID" value="EKD17583.1"/>
    <property type="molecule type" value="Genomic_DNA"/>
</dbReference>
<dbReference type="KEGG" id="mbe:MBM_04444"/>
<feature type="domain" description="Lipocalin-like" evidence="2">
    <location>
        <begin position="29"/>
        <end position="180"/>
    </location>
</feature>
<gene>
    <name evidence="3" type="ORF">MBM_04444</name>
</gene>
<dbReference type="eggNOG" id="ENOG502SMV4">
    <property type="taxonomic scope" value="Eukaryota"/>
</dbReference>
<evidence type="ECO:0000313" key="4">
    <source>
        <dbReference type="Proteomes" id="UP000006753"/>
    </source>
</evidence>
<evidence type="ECO:0000313" key="3">
    <source>
        <dbReference type="EMBL" id="EKD17583.1"/>
    </source>
</evidence>
<organism evidence="3 4">
    <name type="scientific">Marssonina brunnea f. sp. multigermtubi (strain MB_m1)</name>
    <name type="common">Marssonina leaf spot fungus</name>
    <dbReference type="NCBI Taxonomy" id="1072389"/>
    <lineage>
        <taxon>Eukaryota</taxon>
        <taxon>Fungi</taxon>
        <taxon>Dikarya</taxon>
        <taxon>Ascomycota</taxon>
        <taxon>Pezizomycotina</taxon>
        <taxon>Leotiomycetes</taxon>
        <taxon>Helotiales</taxon>
        <taxon>Drepanopezizaceae</taxon>
        <taxon>Drepanopeziza</taxon>
    </lineage>
</organism>
<dbReference type="OrthoDB" id="3904217at2759"/>
<dbReference type="GeneID" id="18760379"/>
<evidence type="ECO:0000256" key="1">
    <source>
        <dbReference type="SAM" id="SignalP"/>
    </source>
</evidence>
<feature type="chain" id="PRO_5003853383" description="Lipocalin-like domain-containing protein" evidence="1">
    <location>
        <begin position="19"/>
        <end position="183"/>
    </location>
</feature>
<reference evidence="3 4" key="1">
    <citation type="journal article" date="2012" name="BMC Genomics">
        <title>Sequencing the genome of Marssonina brunnea reveals fungus-poplar co-evolution.</title>
        <authorList>
            <person name="Zhu S."/>
            <person name="Cao Y.-Z."/>
            <person name="Jiang C."/>
            <person name="Tan B.-Y."/>
            <person name="Wang Z."/>
            <person name="Feng S."/>
            <person name="Zhang L."/>
            <person name="Su X.-H."/>
            <person name="Brejova B."/>
            <person name="Vinar T."/>
            <person name="Xu M."/>
            <person name="Wang M.-X."/>
            <person name="Zhang S.-G."/>
            <person name="Huang M.-R."/>
            <person name="Wu R."/>
            <person name="Zhou Y."/>
        </authorList>
    </citation>
    <scope>NUCLEOTIDE SEQUENCE [LARGE SCALE GENOMIC DNA]</scope>
    <source>
        <strain evidence="3 4">MB_m1</strain>
    </source>
</reference>
<dbReference type="InParanoid" id="K1XA45"/>
<dbReference type="Proteomes" id="UP000006753">
    <property type="component" value="Unassembled WGS sequence"/>
</dbReference>
<dbReference type="HOGENOM" id="CLU_139323_0_0_1"/>
<dbReference type="RefSeq" id="XP_007292333.1">
    <property type="nucleotide sequence ID" value="XM_007292271.1"/>
</dbReference>
<dbReference type="InterPro" id="IPR024311">
    <property type="entry name" value="Lipocalin-like"/>
</dbReference>
<dbReference type="OMA" id="KHSIGYS"/>
<keyword evidence="4" id="KW-1185">Reference proteome</keyword>
<dbReference type="AlphaFoldDB" id="K1XA45"/>
<feature type="signal peptide" evidence="1">
    <location>
        <begin position="1"/>
        <end position="18"/>
    </location>
</feature>
<sequence>MKTQQLFPFLCLVSTAFADTSRIWQSLAGVYSLVNTSSTENDIPIPDAVYGKNPVGLLIYTASGFMSATITATEPELRPDGLTFPYLPNQSDADWALVGRHSIGYAGPLSINTDLPANETHGQLFHGPLTVANVPSMVGIEQRRNYTVFEVVEDGVKVRYVRIGSERGNGFRGELWWRRIDMA</sequence>
<name>K1XA45_MARBU</name>
<accession>K1XA45</accession>
<proteinExistence type="predicted"/>
<evidence type="ECO:0000259" key="2">
    <source>
        <dbReference type="Pfam" id="PF13924"/>
    </source>
</evidence>